<evidence type="ECO:0000313" key="1">
    <source>
        <dbReference type="EMBL" id="KAL3571430.1"/>
    </source>
</evidence>
<name>A0ACC4AYY0_POPAL</name>
<evidence type="ECO:0000313" key="2">
    <source>
        <dbReference type="Proteomes" id="UP000309997"/>
    </source>
</evidence>
<sequence>MVSSVDYVVFVVLSWGLKAKRVGEQADFSHSFDTLQTWRRRSRVYCNHSIRVCYPHVCVGPFDHWLRGGYDGNSRGD</sequence>
<proteinExistence type="predicted"/>
<comment type="caution">
    <text evidence="1">The sequence shown here is derived from an EMBL/GenBank/DDBJ whole genome shotgun (WGS) entry which is preliminary data.</text>
</comment>
<protein>
    <submittedName>
        <fullName evidence="1">Uncharacterized protein</fullName>
    </submittedName>
</protein>
<dbReference type="Proteomes" id="UP000309997">
    <property type="component" value="Unassembled WGS sequence"/>
</dbReference>
<dbReference type="EMBL" id="RCHU02000014">
    <property type="protein sequence ID" value="KAL3571430.1"/>
    <property type="molecule type" value="Genomic_DNA"/>
</dbReference>
<accession>A0ACC4AYY0</accession>
<organism evidence="1 2">
    <name type="scientific">Populus alba</name>
    <name type="common">White poplar</name>
    <dbReference type="NCBI Taxonomy" id="43335"/>
    <lineage>
        <taxon>Eukaryota</taxon>
        <taxon>Viridiplantae</taxon>
        <taxon>Streptophyta</taxon>
        <taxon>Embryophyta</taxon>
        <taxon>Tracheophyta</taxon>
        <taxon>Spermatophyta</taxon>
        <taxon>Magnoliopsida</taxon>
        <taxon>eudicotyledons</taxon>
        <taxon>Gunneridae</taxon>
        <taxon>Pentapetalae</taxon>
        <taxon>rosids</taxon>
        <taxon>fabids</taxon>
        <taxon>Malpighiales</taxon>
        <taxon>Salicaceae</taxon>
        <taxon>Saliceae</taxon>
        <taxon>Populus</taxon>
    </lineage>
</organism>
<gene>
    <name evidence="1" type="ORF">D5086_025334</name>
</gene>
<keyword evidence="2" id="KW-1185">Reference proteome</keyword>
<reference evidence="1 2" key="1">
    <citation type="journal article" date="2024" name="Plant Biotechnol. J.">
        <title>Genome and CRISPR/Cas9 system of a widespread forest tree (Populus alba) in the world.</title>
        <authorList>
            <person name="Liu Y.J."/>
            <person name="Jiang P.F."/>
            <person name="Han X.M."/>
            <person name="Li X.Y."/>
            <person name="Wang H.M."/>
            <person name="Wang Y.J."/>
            <person name="Wang X.X."/>
            <person name="Zeng Q.Y."/>
        </authorList>
    </citation>
    <scope>NUCLEOTIDE SEQUENCE [LARGE SCALE GENOMIC DNA]</scope>
    <source>
        <strain evidence="2">cv. PAL-ZL1</strain>
    </source>
</reference>